<name>A0A0J6Y1H5_COCIT</name>
<gene>
    <name evidence="2" type="ORF">CIRG_00991</name>
</gene>
<reference evidence="3" key="1">
    <citation type="journal article" date="2010" name="Genome Res.">
        <title>Population genomic sequencing of Coccidioides fungi reveals recent hybridization and transposon control.</title>
        <authorList>
            <person name="Neafsey D.E."/>
            <person name="Barker B.M."/>
            <person name="Sharpton T.J."/>
            <person name="Stajich J.E."/>
            <person name="Park D.J."/>
            <person name="Whiston E."/>
            <person name="Hung C.-Y."/>
            <person name="McMahan C."/>
            <person name="White J."/>
            <person name="Sykes S."/>
            <person name="Heiman D."/>
            <person name="Young S."/>
            <person name="Zeng Q."/>
            <person name="Abouelleil A."/>
            <person name="Aftuck L."/>
            <person name="Bessette D."/>
            <person name="Brown A."/>
            <person name="FitzGerald M."/>
            <person name="Lui A."/>
            <person name="Macdonald J.P."/>
            <person name="Priest M."/>
            <person name="Orbach M.J."/>
            <person name="Galgiani J.N."/>
            <person name="Kirkland T.N."/>
            <person name="Cole G.T."/>
            <person name="Birren B.W."/>
            <person name="Henn M.R."/>
            <person name="Taylor J.W."/>
            <person name="Rounsley S.D."/>
        </authorList>
    </citation>
    <scope>NUCLEOTIDE SEQUENCE [LARGE SCALE GENOMIC DNA]</scope>
    <source>
        <strain evidence="3">RMSCC 2394</strain>
    </source>
</reference>
<organism evidence="2 3">
    <name type="scientific">Coccidioides immitis RMSCC 2394</name>
    <dbReference type="NCBI Taxonomy" id="404692"/>
    <lineage>
        <taxon>Eukaryota</taxon>
        <taxon>Fungi</taxon>
        <taxon>Dikarya</taxon>
        <taxon>Ascomycota</taxon>
        <taxon>Pezizomycotina</taxon>
        <taxon>Eurotiomycetes</taxon>
        <taxon>Eurotiomycetidae</taxon>
        <taxon>Onygenales</taxon>
        <taxon>Onygenaceae</taxon>
        <taxon>Coccidioides</taxon>
    </lineage>
</organism>
<dbReference type="EMBL" id="DS028093">
    <property type="protein sequence ID" value="KMP00849.1"/>
    <property type="molecule type" value="Genomic_DNA"/>
</dbReference>
<keyword evidence="1" id="KW-0812">Transmembrane</keyword>
<keyword evidence="1" id="KW-0472">Membrane</keyword>
<evidence type="ECO:0000256" key="1">
    <source>
        <dbReference type="SAM" id="Phobius"/>
    </source>
</evidence>
<dbReference type="AlphaFoldDB" id="A0A0J6Y1H5"/>
<dbReference type="Proteomes" id="UP000054565">
    <property type="component" value="Unassembled WGS sequence"/>
</dbReference>
<sequence length="114" mass="12866">MEHGLILSLWAPDKNRSGSRGVQQGRVVGRNRGQRRTRGAATLRFFAIPERIGPSRDVQQYGVEQWEKACVFCLAASAVSVWSSFFVVIVGVWNRRAVRRGESVNAIRPSRRQI</sequence>
<proteinExistence type="predicted"/>
<evidence type="ECO:0000313" key="3">
    <source>
        <dbReference type="Proteomes" id="UP000054565"/>
    </source>
</evidence>
<feature type="transmembrane region" description="Helical" evidence="1">
    <location>
        <begin position="69"/>
        <end position="93"/>
    </location>
</feature>
<accession>A0A0J6Y1H5</accession>
<keyword evidence="1" id="KW-1133">Transmembrane helix</keyword>
<evidence type="ECO:0000313" key="2">
    <source>
        <dbReference type="EMBL" id="KMP00849.1"/>
    </source>
</evidence>
<protein>
    <submittedName>
        <fullName evidence="2">Uncharacterized protein</fullName>
    </submittedName>
</protein>